<reference evidence="3 4" key="1">
    <citation type="submission" date="2019-12" db="EMBL/GenBank/DDBJ databases">
        <title>Lactobacillus hilgardii FLUB.</title>
        <authorList>
            <person name="Gustaw K."/>
        </authorList>
    </citation>
    <scope>NUCLEOTIDE SEQUENCE [LARGE SCALE GENOMIC DNA]</scope>
    <source>
        <strain evidence="3 4">FLUB</strain>
    </source>
</reference>
<keyword evidence="1" id="KW-0175">Coiled coil</keyword>
<dbReference type="RefSeq" id="WP_159298688.1">
    <property type="nucleotide sequence ID" value="NZ_CP047121.1"/>
</dbReference>
<feature type="coiled-coil region" evidence="1">
    <location>
        <begin position="63"/>
        <end position="90"/>
    </location>
</feature>
<name>A0A6P1EAW4_LENHI</name>
<dbReference type="Proteomes" id="UP000465035">
    <property type="component" value="Chromosome"/>
</dbReference>
<gene>
    <name evidence="3" type="ORF">GQR93_03045</name>
</gene>
<accession>A0A6P1EAW4</accession>
<keyword evidence="2" id="KW-0472">Membrane</keyword>
<evidence type="ECO:0000256" key="2">
    <source>
        <dbReference type="SAM" id="Phobius"/>
    </source>
</evidence>
<protein>
    <submittedName>
        <fullName evidence="3">Uncharacterized protein</fullName>
    </submittedName>
</protein>
<keyword evidence="2" id="KW-0812">Transmembrane</keyword>
<dbReference type="SMR" id="A0A6P1EAW4"/>
<evidence type="ECO:0000313" key="4">
    <source>
        <dbReference type="Proteomes" id="UP000465035"/>
    </source>
</evidence>
<feature type="transmembrane region" description="Helical" evidence="2">
    <location>
        <begin position="6"/>
        <end position="28"/>
    </location>
</feature>
<sequence length="92" mass="10691">MTFDRWIELITVTLGICGSVYGVLRVLLKPLTQRLEDVAESIRDTSNRLEQFVKDQYSIKETLAESRGEHQVINQRIDDLEDDVNELKKVKK</sequence>
<proteinExistence type="predicted"/>
<dbReference type="GeneID" id="69057336"/>
<keyword evidence="2" id="KW-1133">Transmembrane helix</keyword>
<evidence type="ECO:0000256" key="1">
    <source>
        <dbReference type="SAM" id="Coils"/>
    </source>
</evidence>
<organism evidence="3 4">
    <name type="scientific">Lentilactobacillus hilgardii</name>
    <name type="common">Lactobacillus hilgardii</name>
    <dbReference type="NCBI Taxonomy" id="1588"/>
    <lineage>
        <taxon>Bacteria</taxon>
        <taxon>Bacillati</taxon>
        <taxon>Bacillota</taxon>
        <taxon>Bacilli</taxon>
        <taxon>Lactobacillales</taxon>
        <taxon>Lactobacillaceae</taxon>
        <taxon>Lentilactobacillus</taxon>
    </lineage>
</organism>
<evidence type="ECO:0000313" key="3">
    <source>
        <dbReference type="EMBL" id="QHB51274.1"/>
    </source>
</evidence>
<dbReference type="EMBL" id="CP047121">
    <property type="protein sequence ID" value="QHB51274.1"/>
    <property type="molecule type" value="Genomic_DNA"/>
</dbReference>
<dbReference type="AlphaFoldDB" id="A0A6P1EAW4"/>